<reference evidence="4" key="1">
    <citation type="submission" date="2025-08" db="UniProtKB">
        <authorList>
            <consortium name="Ensembl"/>
        </authorList>
    </citation>
    <scope>IDENTIFICATION</scope>
</reference>
<dbReference type="Ensembl" id="ENSSLUT00000010332.1">
    <property type="protein sequence ID" value="ENSSLUP00000010014.1"/>
    <property type="gene ID" value="ENSSLUG00000004737.1"/>
</dbReference>
<dbReference type="SMART" id="SM00409">
    <property type="entry name" value="IG"/>
    <property type="match status" value="1"/>
</dbReference>
<reference evidence="4" key="2">
    <citation type="submission" date="2025-09" db="UniProtKB">
        <authorList>
            <consortium name="Ensembl"/>
        </authorList>
    </citation>
    <scope>IDENTIFICATION</scope>
</reference>
<dbReference type="SMART" id="SM00408">
    <property type="entry name" value="IGc2"/>
    <property type="match status" value="1"/>
</dbReference>
<dbReference type="Proteomes" id="UP000694568">
    <property type="component" value="Unplaced"/>
</dbReference>
<evidence type="ECO:0000256" key="1">
    <source>
        <dbReference type="ARBA" id="ARBA00022729"/>
    </source>
</evidence>
<dbReference type="PANTHER" id="PTHR11481:SF64">
    <property type="entry name" value="FC RECEPTOR-LIKE PROTEIN 4"/>
    <property type="match status" value="1"/>
</dbReference>
<feature type="domain" description="Ig-like" evidence="3">
    <location>
        <begin position="99"/>
        <end position="177"/>
    </location>
</feature>
<dbReference type="InterPro" id="IPR007110">
    <property type="entry name" value="Ig-like_dom"/>
</dbReference>
<dbReference type="Pfam" id="PF13895">
    <property type="entry name" value="Ig_2"/>
    <property type="match status" value="1"/>
</dbReference>
<evidence type="ECO:0000259" key="3">
    <source>
        <dbReference type="PROSITE" id="PS50835"/>
    </source>
</evidence>
<name>A0A8C9XFE1_SANLU</name>
<dbReference type="InterPro" id="IPR013783">
    <property type="entry name" value="Ig-like_fold"/>
</dbReference>
<dbReference type="InterPro" id="IPR036179">
    <property type="entry name" value="Ig-like_dom_sf"/>
</dbReference>
<proteinExistence type="predicted"/>
<dbReference type="InterPro" id="IPR003598">
    <property type="entry name" value="Ig_sub2"/>
</dbReference>
<dbReference type="Gene3D" id="2.60.40.10">
    <property type="entry name" value="Immunoglobulins"/>
    <property type="match status" value="2"/>
</dbReference>
<dbReference type="InterPro" id="IPR050488">
    <property type="entry name" value="Ig_Fc_receptor"/>
</dbReference>
<evidence type="ECO:0000313" key="4">
    <source>
        <dbReference type="Ensembl" id="ENSSLUP00000010014.1"/>
    </source>
</evidence>
<dbReference type="GO" id="GO:0006955">
    <property type="term" value="P:immune response"/>
    <property type="evidence" value="ECO:0007669"/>
    <property type="project" value="TreeGrafter"/>
</dbReference>
<dbReference type="SUPFAM" id="SSF48726">
    <property type="entry name" value="Immunoglobulin"/>
    <property type="match status" value="1"/>
</dbReference>
<dbReference type="GO" id="GO:0009897">
    <property type="term" value="C:external side of plasma membrane"/>
    <property type="evidence" value="ECO:0007669"/>
    <property type="project" value="TreeGrafter"/>
</dbReference>
<organism evidence="4 5">
    <name type="scientific">Sander lucioperca</name>
    <name type="common">Pike-perch</name>
    <name type="synonym">Perca lucioperca</name>
    <dbReference type="NCBI Taxonomy" id="283035"/>
    <lineage>
        <taxon>Eukaryota</taxon>
        <taxon>Metazoa</taxon>
        <taxon>Chordata</taxon>
        <taxon>Craniata</taxon>
        <taxon>Vertebrata</taxon>
        <taxon>Euteleostomi</taxon>
        <taxon>Actinopterygii</taxon>
        <taxon>Neopterygii</taxon>
        <taxon>Teleostei</taxon>
        <taxon>Neoteleostei</taxon>
        <taxon>Acanthomorphata</taxon>
        <taxon>Eupercaria</taxon>
        <taxon>Perciformes</taxon>
        <taxon>Percoidei</taxon>
        <taxon>Percidae</taxon>
        <taxon>Luciopercinae</taxon>
        <taxon>Sander</taxon>
    </lineage>
</organism>
<keyword evidence="2" id="KW-1015">Disulfide bond</keyword>
<evidence type="ECO:0000313" key="5">
    <source>
        <dbReference type="Proteomes" id="UP000694568"/>
    </source>
</evidence>
<dbReference type="AlphaFoldDB" id="A0A8C9XFE1"/>
<keyword evidence="5" id="KW-1185">Reference proteome</keyword>
<dbReference type="GeneTree" id="ENSGT00980000199186"/>
<dbReference type="GO" id="GO:0004888">
    <property type="term" value="F:transmembrane signaling receptor activity"/>
    <property type="evidence" value="ECO:0007669"/>
    <property type="project" value="TreeGrafter"/>
</dbReference>
<dbReference type="PROSITE" id="PS50835">
    <property type="entry name" value="IG_LIKE"/>
    <property type="match status" value="1"/>
</dbReference>
<dbReference type="GO" id="GO:0007166">
    <property type="term" value="P:cell surface receptor signaling pathway"/>
    <property type="evidence" value="ECO:0007669"/>
    <property type="project" value="TreeGrafter"/>
</dbReference>
<dbReference type="InterPro" id="IPR003599">
    <property type="entry name" value="Ig_sub"/>
</dbReference>
<keyword evidence="1" id="KW-0732">Signal</keyword>
<dbReference type="PANTHER" id="PTHR11481">
    <property type="entry name" value="IMMUNOGLOBULIN FC RECEPTOR"/>
    <property type="match status" value="1"/>
</dbReference>
<evidence type="ECO:0000256" key="2">
    <source>
        <dbReference type="ARBA" id="ARBA00023157"/>
    </source>
</evidence>
<protein>
    <recommendedName>
        <fullName evidence="3">Ig-like domain-containing protein</fullName>
    </recommendedName>
</protein>
<accession>A0A8C9XFE1</accession>
<sequence length="225" mass="25577">MDTQFEHSVYAAFPRVLPDRLQFFEYENVSVICQELGGLTEWRVMRRLNERSPTDSYIWQSSAPSCTIHLTFKRHSGEYWCEDEEGNRRNAINITINAGSVILEVPASPVMEGDNVSLYCRKKDTQSNHIADFYKDGSTLGTWYSNYMTIQNVSKSDEGLYKCSISGAGESPQSWLTVLKVKGDEGMFNNSIPAADEETRPSSHPPNLLYTMLCYAIFCVLMKYS</sequence>